<name>A0ABD0JES1_9CAEN</name>
<keyword evidence="2" id="KW-1185">Reference proteome</keyword>
<dbReference type="EMBL" id="JACVVK020000474">
    <property type="protein sequence ID" value="KAK7473320.1"/>
    <property type="molecule type" value="Genomic_DNA"/>
</dbReference>
<evidence type="ECO:0000313" key="2">
    <source>
        <dbReference type="Proteomes" id="UP001519460"/>
    </source>
</evidence>
<accession>A0ABD0JES1</accession>
<proteinExistence type="predicted"/>
<feature type="non-terminal residue" evidence="1">
    <location>
        <position position="1"/>
    </location>
</feature>
<dbReference type="AlphaFoldDB" id="A0ABD0JES1"/>
<protein>
    <submittedName>
        <fullName evidence="1">Uncharacterized protein</fullName>
    </submittedName>
</protein>
<organism evidence="1 2">
    <name type="scientific">Batillaria attramentaria</name>
    <dbReference type="NCBI Taxonomy" id="370345"/>
    <lineage>
        <taxon>Eukaryota</taxon>
        <taxon>Metazoa</taxon>
        <taxon>Spiralia</taxon>
        <taxon>Lophotrochozoa</taxon>
        <taxon>Mollusca</taxon>
        <taxon>Gastropoda</taxon>
        <taxon>Caenogastropoda</taxon>
        <taxon>Sorbeoconcha</taxon>
        <taxon>Cerithioidea</taxon>
        <taxon>Batillariidae</taxon>
        <taxon>Batillaria</taxon>
    </lineage>
</organism>
<sequence length="132" mass="14627">SELLSNLCEKSRNWCCFPRLKSVSVMHTLPQCKLLARNSASVSVMHTLPQCKLLARNSTSVTPSSSHTLTEQCLHGTSQTDANSCHMWPPTKSSHNWQRHRPDARHTICLRVAISGDDAIAICGDVCTRLLC</sequence>
<gene>
    <name evidence="1" type="ORF">BaRGS_00035452</name>
</gene>
<evidence type="ECO:0000313" key="1">
    <source>
        <dbReference type="EMBL" id="KAK7473320.1"/>
    </source>
</evidence>
<comment type="caution">
    <text evidence="1">The sequence shown here is derived from an EMBL/GenBank/DDBJ whole genome shotgun (WGS) entry which is preliminary data.</text>
</comment>
<reference evidence="1 2" key="1">
    <citation type="journal article" date="2023" name="Sci. Data">
        <title>Genome assembly of the Korean intertidal mud-creeper Batillaria attramentaria.</title>
        <authorList>
            <person name="Patra A.K."/>
            <person name="Ho P.T."/>
            <person name="Jun S."/>
            <person name="Lee S.J."/>
            <person name="Kim Y."/>
            <person name="Won Y.J."/>
        </authorList>
    </citation>
    <scope>NUCLEOTIDE SEQUENCE [LARGE SCALE GENOMIC DNA]</scope>
    <source>
        <strain evidence="1">Wonlab-2016</strain>
    </source>
</reference>
<dbReference type="Proteomes" id="UP001519460">
    <property type="component" value="Unassembled WGS sequence"/>
</dbReference>